<dbReference type="PANTHER" id="PTHR43180">
    <property type="entry name" value="3-OXOACYL-(ACYL-CARRIER-PROTEIN) REDUCTASE (AFU_ORTHOLOGUE AFUA_6G11210)"/>
    <property type="match status" value="1"/>
</dbReference>
<dbReference type="SUPFAM" id="SSF51735">
    <property type="entry name" value="NAD(P)-binding Rossmann-fold domains"/>
    <property type="match status" value="1"/>
</dbReference>
<sequence>MSGRLAGKVAAITGASSGIGAATARLFAAEGASVHLLDVNEDAGKQLASSVGGDFHRTDVTVESDVAAALGQASKLDILVACAGGSVPEDGPITEADLGVFDRTFRLDVLGTMHSVRHAVPLMAANGGGSIVTFSSSAALLGYVPWHIYSSAKGAIISLTQAVAGQYAAQGIRANAIAPGLVKTGRVHERQGNGNAAMKVVTDRYDNYPFGVGEAADIANIALFLASDESRMLTGEVLGATGGLSRY</sequence>
<dbReference type="InterPro" id="IPR036291">
    <property type="entry name" value="NAD(P)-bd_dom_sf"/>
</dbReference>
<dbReference type="Pfam" id="PF13561">
    <property type="entry name" value="adh_short_C2"/>
    <property type="match status" value="1"/>
</dbReference>
<evidence type="ECO:0000256" key="5">
    <source>
        <dbReference type="ARBA" id="ARBA00023221"/>
    </source>
</evidence>
<dbReference type="Gene3D" id="3.40.50.720">
    <property type="entry name" value="NAD(P)-binding Rossmann-like Domain"/>
    <property type="match status" value="1"/>
</dbReference>
<evidence type="ECO:0000313" key="6">
    <source>
        <dbReference type="EMBL" id="MBU2667196.1"/>
    </source>
</evidence>
<evidence type="ECO:0000256" key="3">
    <source>
        <dbReference type="ARBA" id="ARBA00023027"/>
    </source>
</evidence>
<dbReference type="CDD" id="cd05233">
    <property type="entry name" value="SDR_c"/>
    <property type="match status" value="1"/>
</dbReference>
<dbReference type="Proteomes" id="UP001519654">
    <property type="component" value="Unassembled WGS sequence"/>
</dbReference>
<keyword evidence="4" id="KW-0443">Lipid metabolism</keyword>
<accession>A0ABS5YUS1</accession>
<keyword evidence="5" id="KW-0753">Steroid metabolism</keyword>
<gene>
    <name evidence="6" type="ORF">KOI35_27175</name>
</gene>
<dbReference type="PRINTS" id="PR00081">
    <property type="entry name" value="GDHRDH"/>
</dbReference>
<proteinExistence type="inferred from homology"/>
<protein>
    <submittedName>
        <fullName evidence="6">SDR family oxidoreductase</fullName>
    </submittedName>
</protein>
<keyword evidence="2" id="KW-0560">Oxidoreductase</keyword>
<comment type="caution">
    <text evidence="6">The sequence shown here is derived from an EMBL/GenBank/DDBJ whole genome shotgun (WGS) entry which is preliminary data.</text>
</comment>
<dbReference type="PRINTS" id="PR00080">
    <property type="entry name" value="SDRFAMILY"/>
</dbReference>
<dbReference type="PANTHER" id="PTHR43180:SF28">
    <property type="entry name" value="NAD(P)-BINDING ROSSMANN-FOLD SUPERFAMILY PROTEIN"/>
    <property type="match status" value="1"/>
</dbReference>
<dbReference type="InterPro" id="IPR020904">
    <property type="entry name" value="Sc_DH/Rdtase_CS"/>
</dbReference>
<evidence type="ECO:0000256" key="4">
    <source>
        <dbReference type="ARBA" id="ARBA00023098"/>
    </source>
</evidence>
<dbReference type="EMBL" id="JAHKKG010000008">
    <property type="protein sequence ID" value="MBU2667196.1"/>
    <property type="molecule type" value="Genomic_DNA"/>
</dbReference>
<dbReference type="InterPro" id="IPR002347">
    <property type="entry name" value="SDR_fam"/>
</dbReference>
<organism evidence="6 7">
    <name type="scientific">Paractinoplanes bogorensis</name>
    <dbReference type="NCBI Taxonomy" id="1610840"/>
    <lineage>
        <taxon>Bacteria</taxon>
        <taxon>Bacillati</taxon>
        <taxon>Actinomycetota</taxon>
        <taxon>Actinomycetes</taxon>
        <taxon>Micromonosporales</taxon>
        <taxon>Micromonosporaceae</taxon>
        <taxon>Paractinoplanes</taxon>
    </lineage>
</organism>
<keyword evidence="7" id="KW-1185">Reference proteome</keyword>
<dbReference type="PROSITE" id="PS00061">
    <property type="entry name" value="ADH_SHORT"/>
    <property type="match status" value="1"/>
</dbReference>
<name>A0ABS5YUS1_9ACTN</name>
<evidence type="ECO:0000256" key="2">
    <source>
        <dbReference type="ARBA" id="ARBA00023002"/>
    </source>
</evidence>
<evidence type="ECO:0000313" key="7">
    <source>
        <dbReference type="Proteomes" id="UP001519654"/>
    </source>
</evidence>
<dbReference type="RefSeq" id="WP_215791447.1">
    <property type="nucleotide sequence ID" value="NZ_JAHKKG010000008.1"/>
</dbReference>
<reference evidence="6 7" key="1">
    <citation type="submission" date="2021-06" db="EMBL/GenBank/DDBJ databases">
        <title>Actinoplanes lichenicola sp. nov., and Actinoplanes ovalisporus sp. nov., isolated from lichen in Thailand.</title>
        <authorList>
            <person name="Saeng-In P."/>
            <person name="Kanchanasin P."/>
            <person name="Yuki M."/>
            <person name="Kudo T."/>
            <person name="Ohkuma M."/>
            <person name="Phongsopitanun W."/>
            <person name="Tanasupawat S."/>
        </authorList>
    </citation>
    <scope>NUCLEOTIDE SEQUENCE [LARGE SCALE GENOMIC DNA]</scope>
    <source>
        <strain evidence="6 7">NBRC 110975</strain>
    </source>
</reference>
<keyword evidence="3" id="KW-0520">NAD</keyword>
<evidence type="ECO:0000256" key="1">
    <source>
        <dbReference type="ARBA" id="ARBA00006484"/>
    </source>
</evidence>
<comment type="similarity">
    <text evidence="1">Belongs to the short-chain dehydrogenases/reductases (SDR) family.</text>
</comment>